<dbReference type="Proteomes" id="UP000321577">
    <property type="component" value="Unassembled WGS sequence"/>
</dbReference>
<feature type="transmembrane region" description="Helical" evidence="1">
    <location>
        <begin position="56"/>
        <end position="76"/>
    </location>
</feature>
<proteinExistence type="predicted"/>
<reference evidence="2 3" key="1">
    <citation type="submission" date="2019-07" db="EMBL/GenBank/DDBJ databases">
        <title>Whole genome shotgun sequence of Brevifollis gellanilyticus NBRC 108608.</title>
        <authorList>
            <person name="Hosoyama A."/>
            <person name="Uohara A."/>
            <person name="Ohji S."/>
            <person name="Ichikawa N."/>
        </authorList>
    </citation>
    <scope>NUCLEOTIDE SEQUENCE [LARGE SCALE GENOMIC DNA]</scope>
    <source>
        <strain evidence="2 3">NBRC 108608</strain>
    </source>
</reference>
<protein>
    <submittedName>
        <fullName evidence="2">Uncharacterized protein</fullName>
    </submittedName>
</protein>
<keyword evidence="3" id="KW-1185">Reference proteome</keyword>
<dbReference type="RefSeq" id="WP_146849707.1">
    <property type="nucleotide sequence ID" value="NZ_BKAG01000007.1"/>
</dbReference>
<sequence length="127" mass="13907">MAADQHQGIRLHETNEGRETQQGIAGFEGLNALFFMFALGLALMIFRRFAGDSPPNMPAAVIGAAIPIVLVSLYCFGLKQGKPPSYDVELGEWLIIKASGASYFSPRQVEPLALDWVQDPKNKESQV</sequence>
<evidence type="ECO:0000313" key="3">
    <source>
        <dbReference type="Proteomes" id="UP000321577"/>
    </source>
</evidence>
<organism evidence="2 3">
    <name type="scientific">Brevifollis gellanilyticus</name>
    <dbReference type="NCBI Taxonomy" id="748831"/>
    <lineage>
        <taxon>Bacteria</taxon>
        <taxon>Pseudomonadati</taxon>
        <taxon>Verrucomicrobiota</taxon>
        <taxon>Verrucomicrobiia</taxon>
        <taxon>Verrucomicrobiales</taxon>
        <taxon>Verrucomicrobiaceae</taxon>
    </lineage>
</organism>
<evidence type="ECO:0000256" key="1">
    <source>
        <dbReference type="SAM" id="Phobius"/>
    </source>
</evidence>
<dbReference type="EMBL" id="BKAG01000007">
    <property type="protein sequence ID" value="GEP42104.1"/>
    <property type="molecule type" value="Genomic_DNA"/>
</dbReference>
<evidence type="ECO:0000313" key="2">
    <source>
        <dbReference type="EMBL" id="GEP42104.1"/>
    </source>
</evidence>
<keyword evidence="1" id="KW-0812">Transmembrane</keyword>
<name>A0A512M5W4_9BACT</name>
<gene>
    <name evidence="2" type="ORF">BGE01nite_13950</name>
</gene>
<keyword evidence="1" id="KW-0472">Membrane</keyword>
<accession>A0A512M5W4</accession>
<comment type="caution">
    <text evidence="2">The sequence shown here is derived from an EMBL/GenBank/DDBJ whole genome shotgun (WGS) entry which is preliminary data.</text>
</comment>
<keyword evidence="1" id="KW-1133">Transmembrane helix</keyword>
<dbReference type="AlphaFoldDB" id="A0A512M5W4"/>
<feature type="transmembrane region" description="Helical" evidence="1">
    <location>
        <begin position="30"/>
        <end position="50"/>
    </location>
</feature>
<dbReference type="OrthoDB" id="195392at2"/>